<dbReference type="PaxDb" id="3880-AES88718"/>
<evidence type="ECO:0000313" key="2">
    <source>
        <dbReference type="EMBL" id="AES88718.1"/>
    </source>
</evidence>
<dbReference type="EMBL" id="CM001220">
    <property type="protein sequence ID" value="AES88718.1"/>
    <property type="molecule type" value="Genomic_DNA"/>
</dbReference>
<feature type="region of interest" description="Disordered" evidence="1">
    <location>
        <begin position="44"/>
        <end position="66"/>
    </location>
</feature>
<organism evidence="2 4">
    <name type="scientific">Medicago truncatula</name>
    <name type="common">Barrel medic</name>
    <name type="synonym">Medicago tribuloides</name>
    <dbReference type="NCBI Taxonomy" id="3880"/>
    <lineage>
        <taxon>Eukaryota</taxon>
        <taxon>Viridiplantae</taxon>
        <taxon>Streptophyta</taxon>
        <taxon>Embryophyta</taxon>
        <taxon>Tracheophyta</taxon>
        <taxon>Spermatophyta</taxon>
        <taxon>Magnoliopsida</taxon>
        <taxon>eudicotyledons</taxon>
        <taxon>Gunneridae</taxon>
        <taxon>Pentapetalae</taxon>
        <taxon>rosids</taxon>
        <taxon>fabids</taxon>
        <taxon>Fabales</taxon>
        <taxon>Fabaceae</taxon>
        <taxon>Papilionoideae</taxon>
        <taxon>50 kb inversion clade</taxon>
        <taxon>NPAAA clade</taxon>
        <taxon>Hologalegina</taxon>
        <taxon>IRL clade</taxon>
        <taxon>Trifolieae</taxon>
        <taxon>Medicago</taxon>
    </lineage>
</organism>
<evidence type="ECO:0000313" key="4">
    <source>
        <dbReference type="Proteomes" id="UP000002051"/>
    </source>
</evidence>
<sequence length="66" mass="7629">MEKLFTNEWKKSSHVYLSLNIVPLADKRHSSLASRAMILTTARDELHRSPREQPFPASRVARRSLP</sequence>
<accession>G7JRJ6</accession>
<dbReference type="HOGENOM" id="CLU_2834975_0_0_1"/>
<protein>
    <submittedName>
        <fullName evidence="2 3">Uncharacterized protein</fullName>
    </submittedName>
</protein>
<reference evidence="2 4" key="1">
    <citation type="journal article" date="2011" name="Nature">
        <title>The Medicago genome provides insight into the evolution of rhizobial symbioses.</title>
        <authorList>
            <person name="Young N.D."/>
            <person name="Debelle F."/>
            <person name="Oldroyd G.E."/>
            <person name="Geurts R."/>
            <person name="Cannon S.B."/>
            <person name="Udvardi M.K."/>
            <person name="Benedito V.A."/>
            <person name="Mayer K.F."/>
            <person name="Gouzy J."/>
            <person name="Schoof H."/>
            <person name="Van de Peer Y."/>
            <person name="Proost S."/>
            <person name="Cook D.R."/>
            <person name="Meyers B.C."/>
            <person name="Spannagl M."/>
            <person name="Cheung F."/>
            <person name="De Mita S."/>
            <person name="Krishnakumar V."/>
            <person name="Gundlach H."/>
            <person name="Zhou S."/>
            <person name="Mudge J."/>
            <person name="Bharti A.K."/>
            <person name="Murray J.D."/>
            <person name="Naoumkina M.A."/>
            <person name="Rosen B."/>
            <person name="Silverstein K.A."/>
            <person name="Tang H."/>
            <person name="Rombauts S."/>
            <person name="Zhao P.X."/>
            <person name="Zhou P."/>
            <person name="Barbe V."/>
            <person name="Bardou P."/>
            <person name="Bechner M."/>
            <person name="Bellec A."/>
            <person name="Berger A."/>
            <person name="Berges H."/>
            <person name="Bidwell S."/>
            <person name="Bisseling T."/>
            <person name="Choisne N."/>
            <person name="Couloux A."/>
            <person name="Denny R."/>
            <person name="Deshpande S."/>
            <person name="Dai X."/>
            <person name="Doyle J.J."/>
            <person name="Dudez A.M."/>
            <person name="Farmer A.D."/>
            <person name="Fouteau S."/>
            <person name="Franken C."/>
            <person name="Gibelin C."/>
            <person name="Gish J."/>
            <person name="Goldstein S."/>
            <person name="Gonzalez A.J."/>
            <person name="Green P.J."/>
            <person name="Hallab A."/>
            <person name="Hartog M."/>
            <person name="Hua A."/>
            <person name="Humphray S.J."/>
            <person name="Jeong D.H."/>
            <person name="Jing Y."/>
            <person name="Jocker A."/>
            <person name="Kenton S.M."/>
            <person name="Kim D.J."/>
            <person name="Klee K."/>
            <person name="Lai H."/>
            <person name="Lang C."/>
            <person name="Lin S."/>
            <person name="Macmil S.L."/>
            <person name="Magdelenat G."/>
            <person name="Matthews L."/>
            <person name="McCorrison J."/>
            <person name="Monaghan E.L."/>
            <person name="Mun J.H."/>
            <person name="Najar F.Z."/>
            <person name="Nicholson C."/>
            <person name="Noirot C."/>
            <person name="O'Bleness M."/>
            <person name="Paule C.R."/>
            <person name="Poulain J."/>
            <person name="Prion F."/>
            <person name="Qin B."/>
            <person name="Qu C."/>
            <person name="Retzel E.F."/>
            <person name="Riddle C."/>
            <person name="Sallet E."/>
            <person name="Samain S."/>
            <person name="Samson N."/>
            <person name="Sanders I."/>
            <person name="Saurat O."/>
            <person name="Scarpelli C."/>
            <person name="Schiex T."/>
            <person name="Segurens B."/>
            <person name="Severin A.J."/>
            <person name="Sherrier D.J."/>
            <person name="Shi R."/>
            <person name="Sims S."/>
            <person name="Singer S.R."/>
            <person name="Sinharoy S."/>
            <person name="Sterck L."/>
            <person name="Viollet A."/>
            <person name="Wang B.B."/>
            <person name="Wang K."/>
            <person name="Wang M."/>
            <person name="Wang X."/>
            <person name="Warfsmann J."/>
            <person name="Weissenbach J."/>
            <person name="White D.D."/>
            <person name="White J.D."/>
            <person name="Wiley G.B."/>
            <person name="Wincker P."/>
            <person name="Xing Y."/>
            <person name="Yang L."/>
            <person name="Yao Z."/>
            <person name="Ying F."/>
            <person name="Zhai J."/>
            <person name="Zhou L."/>
            <person name="Zuber A."/>
            <person name="Denarie J."/>
            <person name="Dixon R.A."/>
            <person name="May G.D."/>
            <person name="Schwartz D.C."/>
            <person name="Rogers J."/>
            <person name="Quetier F."/>
            <person name="Town C.D."/>
            <person name="Roe B.A."/>
        </authorList>
    </citation>
    <scope>NUCLEOTIDE SEQUENCE [LARGE SCALE GENOMIC DNA]</scope>
    <source>
        <strain evidence="2">A17</strain>
        <strain evidence="3 4">cv. Jemalong A17</strain>
    </source>
</reference>
<reference evidence="2 4" key="2">
    <citation type="journal article" date="2014" name="BMC Genomics">
        <title>An improved genome release (version Mt4.0) for the model legume Medicago truncatula.</title>
        <authorList>
            <person name="Tang H."/>
            <person name="Krishnakumar V."/>
            <person name="Bidwell S."/>
            <person name="Rosen B."/>
            <person name="Chan A."/>
            <person name="Zhou S."/>
            <person name="Gentzbittel L."/>
            <person name="Childs K.L."/>
            <person name="Yandell M."/>
            <person name="Gundlach H."/>
            <person name="Mayer K.F."/>
            <person name="Schwartz D.C."/>
            <person name="Town C.D."/>
        </authorList>
    </citation>
    <scope>GENOME REANNOTATION</scope>
    <source>
        <strain evidence="3 4">cv. Jemalong A17</strain>
    </source>
</reference>
<name>G7JRJ6_MEDTR</name>
<keyword evidence="4" id="KW-1185">Reference proteome</keyword>
<dbReference type="EnsemblPlants" id="AES88718">
    <property type="protein sequence ID" value="AES88718"/>
    <property type="gene ID" value="MTR_4g061270"/>
</dbReference>
<proteinExistence type="predicted"/>
<gene>
    <name evidence="2" type="ordered locus">MTR_4g061270</name>
</gene>
<evidence type="ECO:0000256" key="1">
    <source>
        <dbReference type="SAM" id="MobiDB-lite"/>
    </source>
</evidence>
<dbReference type="Proteomes" id="UP000002051">
    <property type="component" value="Chromosome 4"/>
</dbReference>
<dbReference type="AlphaFoldDB" id="G7JRJ6"/>
<evidence type="ECO:0000313" key="3">
    <source>
        <dbReference type="EnsemblPlants" id="AES88718"/>
    </source>
</evidence>
<reference evidence="3" key="3">
    <citation type="submission" date="2015-04" db="UniProtKB">
        <authorList>
            <consortium name="EnsemblPlants"/>
        </authorList>
    </citation>
    <scope>IDENTIFICATION</scope>
    <source>
        <strain evidence="3">cv. Jemalong A17</strain>
    </source>
</reference>